<reference evidence="3" key="1">
    <citation type="submission" date="2021-02" db="EMBL/GenBank/DDBJ databases">
        <title>First Annotated Genome of the Yellow-green Alga Tribonema minus.</title>
        <authorList>
            <person name="Mahan K.M."/>
        </authorList>
    </citation>
    <scope>NUCLEOTIDE SEQUENCE</scope>
    <source>
        <strain evidence="3">UTEX B ZZ1240</strain>
    </source>
</reference>
<organism evidence="3 4">
    <name type="scientific">Tribonema minus</name>
    <dbReference type="NCBI Taxonomy" id="303371"/>
    <lineage>
        <taxon>Eukaryota</taxon>
        <taxon>Sar</taxon>
        <taxon>Stramenopiles</taxon>
        <taxon>Ochrophyta</taxon>
        <taxon>PX clade</taxon>
        <taxon>Xanthophyceae</taxon>
        <taxon>Tribonematales</taxon>
        <taxon>Tribonemataceae</taxon>
        <taxon>Tribonema</taxon>
    </lineage>
</organism>
<dbReference type="EMBL" id="JAFCMP010000091">
    <property type="protein sequence ID" value="KAG5187226.1"/>
    <property type="molecule type" value="Genomic_DNA"/>
</dbReference>
<feature type="region of interest" description="Disordered" evidence="2">
    <location>
        <begin position="217"/>
        <end position="300"/>
    </location>
</feature>
<feature type="compositionally biased region" description="Gly residues" evidence="2">
    <location>
        <begin position="489"/>
        <end position="503"/>
    </location>
</feature>
<sequence length="534" mass="55361">MRTSRSSNYIGADLIACGLRSCGSSPHADTLTFGHTRHNYPPARRDYTTCFKPRPARHRSRCAARAAIDAERFARIVVALEVMTARCDAIAAERDALAAEAARLRAEAADARRLRRTHDRLSEEHAQLQATLCHAQRTAHSAALNSICSTQVQTRLLNLALALRGPHLRVDARSEMIRHQQREHMLQLEAVVAGARADGCRPMRPLTAAPQQPTAAAVAAAAVTPRRQSAPLSSPPSQAPRQQADRKRHVERSSSGGGGGGSGSGSSTGKGLLAGRQRQRDRSQGPLSSPDAALRGGNASDSLSCRTLRREMDEQFLGGWGSGSGIAGDGGGGVAVAALLLAEQRAHLANALAAQAAEVGQQRLQQRRRRARTADVAAAADAAAAPSEETAFSAGARRAAQAPPSRPAPMPAPPPPPPAAPGAVGGNGKGQRRHSTSSSAAAAATAADAPFMAPTAASLQMAATAPPGGERHRRWRLSVGRALTREPARGGGAAQGGFSGGPMGAARSAVQRRARSATPTARAPNRGASSGGRL</sequence>
<comment type="caution">
    <text evidence="3">The sequence shown here is derived from an EMBL/GenBank/DDBJ whole genome shotgun (WGS) entry which is preliminary data.</text>
</comment>
<feature type="region of interest" description="Disordered" evidence="2">
    <location>
        <begin position="458"/>
        <end position="534"/>
    </location>
</feature>
<evidence type="ECO:0000256" key="1">
    <source>
        <dbReference type="SAM" id="Coils"/>
    </source>
</evidence>
<feature type="compositionally biased region" description="Pro residues" evidence="2">
    <location>
        <begin position="404"/>
        <end position="420"/>
    </location>
</feature>
<keyword evidence="4" id="KW-1185">Reference proteome</keyword>
<accession>A0A836CL00</accession>
<dbReference type="Proteomes" id="UP000664859">
    <property type="component" value="Unassembled WGS sequence"/>
</dbReference>
<feature type="compositionally biased region" description="Gly residues" evidence="2">
    <location>
        <begin position="255"/>
        <end position="268"/>
    </location>
</feature>
<feature type="compositionally biased region" description="Low complexity" evidence="2">
    <location>
        <begin position="374"/>
        <end position="385"/>
    </location>
</feature>
<feature type="compositionally biased region" description="Low complexity" evidence="2">
    <location>
        <begin position="394"/>
        <end position="403"/>
    </location>
</feature>
<gene>
    <name evidence="3" type="ORF">JKP88DRAFT_254095</name>
</gene>
<evidence type="ECO:0000313" key="3">
    <source>
        <dbReference type="EMBL" id="KAG5187226.1"/>
    </source>
</evidence>
<protein>
    <submittedName>
        <fullName evidence="3">Uncharacterized protein</fullName>
    </submittedName>
</protein>
<proteinExistence type="predicted"/>
<feature type="region of interest" description="Disordered" evidence="2">
    <location>
        <begin position="370"/>
        <end position="446"/>
    </location>
</feature>
<feature type="compositionally biased region" description="Low complexity" evidence="2">
    <location>
        <begin position="217"/>
        <end position="232"/>
    </location>
</feature>
<feature type="coiled-coil region" evidence="1">
    <location>
        <begin position="87"/>
        <end position="131"/>
    </location>
</feature>
<dbReference type="AlphaFoldDB" id="A0A836CL00"/>
<evidence type="ECO:0000256" key="2">
    <source>
        <dbReference type="SAM" id="MobiDB-lite"/>
    </source>
</evidence>
<feature type="compositionally biased region" description="Low complexity" evidence="2">
    <location>
        <begin position="436"/>
        <end position="446"/>
    </location>
</feature>
<keyword evidence="1" id="KW-0175">Coiled coil</keyword>
<name>A0A836CL00_9STRA</name>
<evidence type="ECO:0000313" key="4">
    <source>
        <dbReference type="Proteomes" id="UP000664859"/>
    </source>
</evidence>